<dbReference type="Pfam" id="PF04055">
    <property type="entry name" value="Radical_SAM"/>
    <property type="match status" value="1"/>
</dbReference>
<organism evidence="9">
    <name type="scientific">Woronichinia naegeliana WA131</name>
    <dbReference type="NCBI Taxonomy" id="2824559"/>
    <lineage>
        <taxon>Bacteria</taxon>
        <taxon>Bacillati</taxon>
        <taxon>Cyanobacteriota</taxon>
        <taxon>Cyanophyceae</taxon>
        <taxon>Synechococcales</taxon>
        <taxon>Coelosphaeriaceae</taxon>
        <taxon>Woronichinia</taxon>
    </lineage>
</organism>
<evidence type="ECO:0000256" key="6">
    <source>
        <dbReference type="ARBA" id="ARBA00023014"/>
    </source>
</evidence>
<feature type="domain" description="Radical SAM core" evidence="7">
    <location>
        <begin position="14"/>
        <end position="156"/>
    </location>
</feature>
<proteinExistence type="predicted"/>
<evidence type="ECO:0000259" key="8">
    <source>
        <dbReference type="Pfam" id="PF13186"/>
    </source>
</evidence>
<dbReference type="GO" id="GO:0003824">
    <property type="term" value="F:catalytic activity"/>
    <property type="evidence" value="ECO:0007669"/>
    <property type="project" value="InterPro"/>
</dbReference>
<dbReference type="SFLD" id="SFLDS00029">
    <property type="entry name" value="Radical_SAM"/>
    <property type="match status" value="1"/>
</dbReference>
<evidence type="ECO:0000256" key="4">
    <source>
        <dbReference type="ARBA" id="ARBA00022723"/>
    </source>
</evidence>
<sequence>MTTINPQTIRLDLSTHCQLKCPSCPTAQGKIKEQLGAGFVSSENFQKIVTNNPEILHIELSNWGEVLLNPELPLILEYAYQKNVIITISNGANLNTAKAETLEALVKYRVRQITCSIDGASQETYQQYRLGGNFNRVIDNIKTINHYKSIHKTDFPILLWQFVVFGHNEHEIAQARQLAKELKMEFYVKLSWDEEISPLKHPEQVRLETNSQVISQSEFLKKNKRDYMNQYFCKQMFQSPQINWDGRVLGCCINSWGDYGNAFDDKLVKVFNNPKMNYARQMLLGQVPEREDIPCTTCYVYQNMQKNNTYLQAKEIQESWLYQWGAKWGKFGVSMINRSWLSQQWLKAIIKSTIKSLP</sequence>
<evidence type="ECO:0000256" key="2">
    <source>
        <dbReference type="ARBA" id="ARBA00022485"/>
    </source>
</evidence>
<dbReference type="CDD" id="cd01335">
    <property type="entry name" value="Radical_SAM"/>
    <property type="match status" value="1"/>
</dbReference>
<gene>
    <name evidence="9" type="ORF">KA717_03520</name>
</gene>
<keyword evidence="3" id="KW-0949">S-adenosyl-L-methionine</keyword>
<dbReference type="KEGG" id="wna:KA717_03520"/>
<protein>
    <submittedName>
        <fullName evidence="9">Radical SAM protein</fullName>
    </submittedName>
</protein>
<dbReference type="InterPro" id="IPR058240">
    <property type="entry name" value="rSAM_sf"/>
</dbReference>
<keyword evidence="6" id="KW-0411">Iron-sulfur</keyword>
<dbReference type="InterPro" id="IPR013785">
    <property type="entry name" value="Aldolase_TIM"/>
</dbReference>
<feature type="domain" description="4Fe4S-binding SPASM" evidence="8">
    <location>
        <begin position="233"/>
        <end position="298"/>
    </location>
</feature>
<dbReference type="InterPro" id="IPR007197">
    <property type="entry name" value="rSAM"/>
</dbReference>
<dbReference type="Pfam" id="PF13186">
    <property type="entry name" value="SPASM"/>
    <property type="match status" value="1"/>
</dbReference>
<evidence type="ECO:0000259" key="7">
    <source>
        <dbReference type="Pfam" id="PF04055"/>
    </source>
</evidence>
<dbReference type="InterPro" id="IPR023885">
    <property type="entry name" value="4Fe4S-binding_SPASM_dom"/>
</dbReference>
<keyword evidence="4" id="KW-0479">Metal-binding</keyword>
<dbReference type="AlphaFoldDB" id="A0A977PWR2"/>
<dbReference type="Proteomes" id="UP001065613">
    <property type="component" value="Chromosome"/>
</dbReference>
<dbReference type="SUPFAM" id="SSF102114">
    <property type="entry name" value="Radical SAM enzymes"/>
    <property type="match status" value="1"/>
</dbReference>
<dbReference type="GO" id="GO:0051536">
    <property type="term" value="F:iron-sulfur cluster binding"/>
    <property type="evidence" value="ECO:0007669"/>
    <property type="project" value="UniProtKB-KW"/>
</dbReference>
<dbReference type="PANTHER" id="PTHR11228:SF7">
    <property type="entry name" value="PQQA PEPTIDE CYCLASE"/>
    <property type="match status" value="1"/>
</dbReference>
<comment type="cofactor">
    <cofactor evidence="1">
        <name>[4Fe-4S] cluster</name>
        <dbReference type="ChEBI" id="CHEBI:49883"/>
    </cofactor>
</comment>
<keyword evidence="5" id="KW-0408">Iron</keyword>
<evidence type="ECO:0000256" key="5">
    <source>
        <dbReference type="ARBA" id="ARBA00023004"/>
    </source>
</evidence>
<evidence type="ECO:0000256" key="1">
    <source>
        <dbReference type="ARBA" id="ARBA00001966"/>
    </source>
</evidence>
<dbReference type="Gene3D" id="3.20.20.70">
    <property type="entry name" value="Aldolase class I"/>
    <property type="match status" value="1"/>
</dbReference>
<name>A0A977PWR2_9CYAN</name>
<dbReference type="EMBL" id="CP073041">
    <property type="protein sequence ID" value="UXE61989.1"/>
    <property type="molecule type" value="Genomic_DNA"/>
</dbReference>
<dbReference type="InterPro" id="IPR050377">
    <property type="entry name" value="Radical_SAM_PqqE_MftC-like"/>
</dbReference>
<dbReference type="SFLD" id="SFLDG01067">
    <property type="entry name" value="SPASM/twitch_domain_containing"/>
    <property type="match status" value="1"/>
</dbReference>
<evidence type="ECO:0000256" key="3">
    <source>
        <dbReference type="ARBA" id="ARBA00022691"/>
    </source>
</evidence>
<dbReference type="CDD" id="cd21109">
    <property type="entry name" value="SPASM"/>
    <property type="match status" value="1"/>
</dbReference>
<dbReference type="InterPro" id="IPR034391">
    <property type="entry name" value="AdoMet-like_SPASM_containing"/>
</dbReference>
<accession>A0A977PWR2</accession>
<dbReference type="SFLD" id="SFLDG01387">
    <property type="entry name" value="BtrN-like_SPASM_domain_contain"/>
    <property type="match status" value="1"/>
</dbReference>
<evidence type="ECO:0000313" key="9">
    <source>
        <dbReference type="EMBL" id="UXE61989.1"/>
    </source>
</evidence>
<dbReference type="GO" id="GO:0046872">
    <property type="term" value="F:metal ion binding"/>
    <property type="evidence" value="ECO:0007669"/>
    <property type="project" value="UniProtKB-KW"/>
</dbReference>
<keyword evidence="2" id="KW-0004">4Fe-4S</keyword>
<dbReference type="PANTHER" id="PTHR11228">
    <property type="entry name" value="RADICAL SAM DOMAIN PROTEIN"/>
    <property type="match status" value="1"/>
</dbReference>
<reference evidence="9" key="1">
    <citation type="submission" date="2021-04" db="EMBL/GenBank/DDBJ databases">
        <title>Genome sequence of Woronichinia naegeliana from Washington state freshwater lake bloom.</title>
        <authorList>
            <person name="Dreher T.W."/>
        </authorList>
    </citation>
    <scope>NUCLEOTIDE SEQUENCE</scope>
    <source>
        <strain evidence="9">WA131</strain>
    </source>
</reference>